<keyword evidence="4 9" id="KW-0136">Cellulose degradation</keyword>
<dbReference type="PANTHER" id="PTHR22298">
    <property type="entry name" value="ENDO-1,4-BETA-GLUCANASE"/>
    <property type="match status" value="1"/>
</dbReference>
<evidence type="ECO:0000259" key="10">
    <source>
        <dbReference type="Pfam" id="PF00759"/>
    </source>
</evidence>
<dbReference type="EMBL" id="KI394358">
    <property type="protein sequence ID" value="ERN03164.1"/>
    <property type="molecule type" value="Genomic_DNA"/>
</dbReference>
<dbReference type="AlphaFoldDB" id="W1P696"/>
<dbReference type="Pfam" id="PF00759">
    <property type="entry name" value="Glyco_hydro_9"/>
    <property type="match status" value="1"/>
</dbReference>
<feature type="domain" description="Glycoside hydrolase family 9" evidence="10">
    <location>
        <begin position="9"/>
        <end position="56"/>
    </location>
</feature>
<gene>
    <name evidence="11" type="ORF">AMTR_s00003p00122090</name>
</gene>
<accession>W1P696</accession>
<sequence>MPSRVQALSSSGPNPNQLVGAVVGGPDLHDRFPDLRSDYEQSEPATYINAPLVGALAYLAHSSGQL</sequence>
<evidence type="ECO:0000256" key="6">
    <source>
        <dbReference type="ARBA" id="ARBA00023295"/>
    </source>
</evidence>
<dbReference type="GO" id="GO:0030245">
    <property type="term" value="P:cellulose catabolic process"/>
    <property type="evidence" value="ECO:0007669"/>
    <property type="project" value="UniProtKB-KW"/>
</dbReference>
<dbReference type="InterPro" id="IPR012341">
    <property type="entry name" value="6hp_glycosidase-like_sf"/>
</dbReference>
<evidence type="ECO:0000256" key="9">
    <source>
        <dbReference type="RuleBase" id="RU361166"/>
    </source>
</evidence>
<feature type="active site" evidence="8">
    <location>
        <position position="43"/>
    </location>
</feature>
<evidence type="ECO:0000313" key="11">
    <source>
        <dbReference type="EMBL" id="ERN03164.1"/>
    </source>
</evidence>
<protein>
    <recommendedName>
        <fullName evidence="9">Endoglucanase</fullName>
        <ecNumber evidence="9">3.2.1.4</ecNumber>
    </recommendedName>
</protein>
<dbReference type="InterPro" id="IPR033126">
    <property type="entry name" value="Glyco_hydro_9_Asp/Glu_AS"/>
</dbReference>
<dbReference type="Gene3D" id="1.50.10.10">
    <property type="match status" value="1"/>
</dbReference>
<keyword evidence="3 8" id="KW-0378">Hydrolase</keyword>
<evidence type="ECO:0000256" key="8">
    <source>
        <dbReference type="PROSITE-ProRule" id="PRU10060"/>
    </source>
</evidence>
<proteinExistence type="inferred from homology"/>
<evidence type="ECO:0000256" key="3">
    <source>
        <dbReference type="ARBA" id="ARBA00022801"/>
    </source>
</evidence>
<evidence type="ECO:0000256" key="1">
    <source>
        <dbReference type="ARBA" id="ARBA00000966"/>
    </source>
</evidence>
<comment type="catalytic activity">
    <reaction evidence="1 9">
        <text>Endohydrolysis of (1-&gt;4)-beta-D-glucosidic linkages in cellulose, lichenin and cereal beta-D-glucans.</text>
        <dbReference type="EC" id="3.2.1.4"/>
    </reaction>
</comment>
<dbReference type="InterPro" id="IPR008928">
    <property type="entry name" value="6-hairpin_glycosidase_sf"/>
</dbReference>
<evidence type="ECO:0000256" key="7">
    <source>
        <dbReference type="ARBA" id="ARBA00023326"/>
    </source>
</evidence>
<keyword evidence="5 8" id="KW-0119">Carbohydrate metabolism</keyword>
<dbReference type="Gramene" id="ERN03164">
    <property type="protein sequence ID" value="ERN03164"/>
    <property type="gene ID" value="AMTR_s00003p00122090"/>
</dbReference>
<dbReference type="InterPro" id="IPR001701">
    <property type="entry name" value="Glyco_hydro_9"/>
</dbReference>
<dbReference type="GO" id="GO:0008810">
    <property type="term" value="F:cellulase activity"/>
    <property type="evidence" value="ECO:0007669"/>
    <property type="project" value="UniProtKB-EC"/>
</dbReference>
<name>W1P696_AMBTC</name>
<dbReference type="HOGENOM" id="CLU_2929787_0_0_1"/>
<feature type="active site" evidence="8">
    <location>
        <position position="34"/>
    </location>
</feature>
<comment type="similarity">
    <text evidence="2 8 9">Belongs to the glycosyl hydrolase 9 (cellulase E) family.</text>
</comment>
<reference evidence="12" key="1">
    <citation type="journal article" date="2013" name="Science">
        <title>The Amborella genome and the evolution of flowering plants.</title>
        <authorList>
            <consortium name="Amborella Genome Project"/>
        </authorList>
    </citation>
    <scope>NUCLEOTIDE SEQUENCE [LARGE SCALE GENOMIC DNA]</scope>
</reference>
<keyword evidence="6 8" id="KW-0326">Glycosidase</keyword>
<evidence type="ECO:0000256" key="2">
    <source>
        <dbReference type="ARBA" id="ARBA00007072"/>
    </source>
</evidence>
<dbReference type="EC" id="3.2.1.4" evidence="9"/>
<dbReference type="SUPFAM" id="SSF48208">
    <property type="entry name" value="Six-hairpin glycosidases"/>
    <property type="match status" value="1"/>
</dbReference>
<dbReference type="Proteomes" id="UP000017836">
    <property type="component" value="Unassembled WGS sequence"/>
</dbReference>
<keyword evidence="7 8" id="KW-0624">Polysaccharide degradation</keyword>
<keyword evidence="12" id="KW-1185">Reference proteome</keyword>
<dbReference type="PROSITE" id="PS00698">
    <property type="entry name" value="GH9_3"/>
    <property type="match status" value="1"/>
</dbReference>
<evidence type="ECO:0000313" key="12">
    <source>
        <dbReference type="Proteomes" id="UP000017836"/>
    </source>
</evidence>
<evidence type="ECO:0000256" key="5">
    <source>
        <dbReference type="ARBA" id="ARBA00023277"/>
    </source>
</evidence>
<organism evidence="11 12">
    <name type="scientific">Amborella trichopoda</name>
    <dbReference type="NCBI Taxonomy" id="13333"/>
    <lineage>
        <taxon>Eukaryota</taxon>
        <taxon>Viridiplantae</taxon>
        <taxon>Streptophyta</taxon>
        <taxon>Embryophyta</taxon>
        <taxon>Tracheophyta</taxon>
        <taxon>Spermatophyta</taxon>
        <taxon>Magnoliopsida</taxon>
        <taxon>Amborellales</taxon>
        <taxon>Amborellaceae</taxon>
        <taxon>Amborella</taxon>
    </lineage>
</organism>
<evidence type="ECO:0000256" key="4">
    <source>
        <dbReference type="ARBA" id="ARBA00023001"/>
    </source>
</evidence>
<dbReference type="STRING" id="13333.W1P696"/>